<dbReference type="SUPFAM" id="SSF50156">
    <property type="entry name" value="PDZ domain-like"/>
    <property type="match status" value="1"/>
</dbReference>
<evidence type="ECO:0000256" key="2">
    <source>
        <dbReference type="SAM" id="SignalP"/>
    </source>
</evidence>
<dbReference type="InterPro" id="IPR004155">
    <property type="entry name" value="PBS_lyase_HEAT"/>
</dbReference>
<keyword evidence="4" id="KW-1185">Reference proteome</keyword>
<name>A0A517XQM6_9BACT</name>
<evidence type="ECO:0008006" key="5">
    <source>
        <dbReference type="Google" id="ProtNLM"/>
    </source>
</evidence>
<dbReference type="OrthoDB" id="248184at2"/>
<keyword evidence="2" id="KW-0732">Signal</keyword>
<dbReference type="Gene3D" id="2.30.42.10">
    <property type="match status" value="1"/>
</dbReference>
<dbReference type="InterPro" id="IPR011989">
    <property type="entry name" value="ARM-like"/>
</dbReference>
<feature type="signal peptide" evidence="2">
    <location>
        <begin position="1"/>
        <end position="25"/>
    </location>
</feature>
<dbReference type="Pfam" id="PF19805">
    <property type="entry name" value="DUF6288"/>
    <property type="match status" value="1"/>
</dbReference>
<feature type="region of interest" description="Disordered" evidence="1">
    <location>
        <begin position="810"/>
        <end position="830"/>
    </location>
</feature>
<accession>A0A517XQM6</accession>
<dbReference type="InterPro" id="IPR036034">
    <property type="entry name" value="PDZ_sf"/>
</dbReference>
<gene>
    <name evidence="3" type="ORF">ETAA1_17430</name>
</gene>
<evidence type="ECO:0000313" key="4">
    <source>
        <dbReference type="Proteomes" id="UP000319576"/>
    </source>
</evidence>
<evidence type="ECO:0000313" key="3">
    <source>
        <dbReference type="EMBL" id="QDU19805.1"/>
    </source>
</evidence>
<sequence length="830" mass="90559" precursor="true">MRTDLFRRLPVVAAFAVVAVPVVFAQPQAGPPDLTKDAKVDRKLTYNLGATGLRGWIYTKPANFFESQQGRTTTASRQILVTHVGANSPADGVVNLDDVILGANGKPFADDARKSLALAIQDAEGGARDGRLGLTVWRGGKAEEVQLKLRVFGRYGETAPYDCAKSRRIFDEACAVLAREPLKDDIWGAVNGLALLATGDPDYLPRVRELARKMAPPTLRLQLRDGMVIWDWGYRTVFLCEYYLLTRDPEVFPAIREYTITLAKGQSLYGTYGHGVSRLTADGKLHGSIPPYGPVNAAGLVANLAIVLGKRCGVEHPEIDPAVERASRFFGYFVDKGAVPYGEHMPWPNHDNNGKNAMAALLFALQGTRTRETHYYAKMVTASFRNREYGHTGQGFSYLWGALGAGAGGPDAAAAFFRESSWHFDLVRRSDGSFTYDGGEQYGPGKTDDNTYYGKSGYYGLSPTASYVLTYALPLKKLLVTGRDADPKTWLTRRDVAEAVASGRFDLDRKTKTADELITALGDWSPVARGWAAEELAKRPEKKALVPRLVALAEGPDARTRQGAVEALGYIKPAEALPVLVRSLTHEDRWLRVKAANALKNMGEAARPAVPAMLKAVVDTAEPLTPVVWDDPIQLTHGELAAALFQGLLRTSIKGVDPELLYPAIRAVSKNADGMARATLTHTFTDLLTLKDVEALAPDILEAVAVPCPADTMFANEIRMAGVRVLAKYRFREGIRAAVTLARTQSAHGSESRTGEIMRELLRYGTAAKAVLPELRQLVVQFREERDFPDWAKKQKIASLEAAITAIEATTTEPELRSIPPGRTGGGPKN</sequence>
<dbReference type="InterPro" id="IPR016024">
    <property type="entry name" value="ARM-type_fold"/>
</dbReference>
<dbReference type="SUPFAM" id="SSF48371">
    <property type="entry name" value="ARM repeat"/>
    <property type="match status" value="1"/>
</dbReference>
<dbReference type="InterPro" id="IPR046255">
    <property type="entry name" value="DUF6288"/>
</dbReference>
<organism evidence="3 4">
    <name type="scientific">Urbifossiella limnaea</name>
    <dbReference type="NCBI Taxonomy" id="2528023"/>
    <lineage>
        <taxon>Bacteria</taxon>
        <taxon>Pseudomonadati</taxon>
        <taxon>Planctomycetota</taxon>
        <taxon>Planctomycetia</taxon>
        <taxon>Gemmatales</taxon>
        <taxon>Gemmataceae</taxon>
        <taxon>Urbifossiella</taxon>
    </lineage>
</organism>
<evidence type="ECO:0000256" key="1">
    <source>
        <dbReference type="SAM" id="MobiDB-lite"/>
    </source>
</evidence>
<dbReference type="RefSeq" id="WP_145236331.1">
    <property type="nucleotide sequence ID" value="NZ_CP036273.1"/>
</dbReference>
<dbReference type="Proteomes" id="UP000319576">
    <property type="component" value="Chromosome"/>
</dbReference>
<dbReference type="SMART" id="SM00567">
    <property type="entry name" value="EZ_HEAT"/>
    <property type="match status" value="2"/>
</dbReference>
<proteinExistence type="predicted"/>
<dbReference type="AlphaFoldDB" id="A0A517XQM6"/>
<reference evidence="3 4" key="1">
    <citation type="submission" date="2019-02" db="EMBL/GenBank/DDBJ databases">
        <title>Deep-cultivation of Planctomycetes and their phenomic and genomic characterization uncovers novel biology.</title>
        <authorList>
            <person name="Wiegand S."/>
            <person name="Jogler M."/>
            <person name="Boedeker C."/>
            <person name="Pinto D."/>
            <person name="Vollmers J."/>
            <person name="Rivas-Marin E."/>
            <person name="Kohn T."/>
            <person name="Peeters S.H."/>
            <person name="Heuer A."/>
            <person name="Rast P."/>
            <person name="Oberbeckmann S."/>
            <person name="Bunk B."/>
            <person name="Jeske O."/>
            <person name="Meyerdierks A."/>
            <person name="Storesund J.E."/>
            <person name="Kallscheuer N."/>
            <person name="Luecker S."/>
            <person name="Lage O.M."/>
            <person name="Pohl T."/>
            <person name="Merkel B.J."/>
            <person name="Hornburger P."/>
            <person name="Mueller R.-W."/>
            <person name="Bruemmer F."/>
            <person name="Labrenz M."/>
            <person name="Spormann A.M."/>
            <person name="Op den Camp H."/>
            <person name="Overmann J."/>
            <person name="Amann R."/>
            <person name="Jetten M.S.M."/>
            <person name="Mascher T."/>
            <person name="Medema M.H."/>
            <person name="Devos D.P."/>
            <person name="Kaster A.-K."/>
            <person name="Ovreas L."/>
            <person name="Rohde M."/>
            <person name="Galperin M.Y."/>
            <person name="Jogler C."/>
        </authorList>
    </citation>
    <scope>NUCLEOTIDE SEQUENCE [LARGE SCALE GENOMIC DNA]</scope>
    <source>
        <strain evidence="3 4">ETA_A1</strain>
    </source>
</reference>
<dbReference type="KEGG" id="uli:ETAA1_17430"/>
<dbReference type="EMBL" id="CP036273">
    <property type="protein sequence ID" value="QDU19805.1"/>
    <property type="molecule type" value="Genomic_DNA"/>
</dbReference>
<protein>
    <recommendedName>
        <fullName evidence="5">PDZ domain-containing protein</fullName>
    </recommendedName>
</protein>
<dbReference type="Gene3D" id="1.25.10.10">
    <property type="entry name" value="Leucine-rich Repeat Variant"/>
    <property type="match status" value="1"/>
</dbReference>
<feature type="chain" id="PRO_5021869061" description="PDZ domain-containing protein" evidence="2">
    <location>
        <begin position="26"/>
        <end position="830"/>
    </location>
</feature>
<dbReference type="Pfam" id="PF13646">
    <property type="entry name" value="HEAT_2"/>
    <property type="match status" value="1"/>
</dbReference>